<dbReference type="NCBIfam" id="TIGR00857">
    <property type="entry name" value="pyrC_multi"/>
    <property type="match status" value="1"/>
</dbReference>
<proteinExistence type="inferred from homology"/>
<dbReference type="InterPro" id="IPR002195">
    <property type="entry name" value="Dihydroorotase_CS"/>
</dbReference>
<dbReference type="GO" id="GO:0046872">
    <property type="term" value="F:metal ion binding"/>
    <property type="evidence" value="ECO:0007669"/>
    <property type="project" value="UniProtKB-KW"/>
</dbReference>
<dbReference type="GO" id="GO:0004038">
    <property type="term" value="F:allantoinase activity"/>
    <property type="evidence" value="ECO:0007669"/>
    <property type="project" value="TreeGrafter"/>
</dbReference>
<organism evidence="8">
    <name type="scientific">Scrofimicrobium appendicitidis</name>
    <dbReference type="NCBI Taxonomy" id="3079930"/>
    <lineage>
        <taxon>Bacteria</taxon>
        <taxon>Bacillati</taxon>
        <taxon>Actinomycetota</taxon>
        <taxon>Actinomycetes</taxon>
        <taxon>Actinomycetales</taxon>
        <taxon>Actinomycetaceae</taxon>
        <taxon>Scrofimicrobium</taxon>
    </lineage>
</organism>
<gene>
    <name evidence="8" type="ORF">SAC06_10075</name>
</gene>
<accession>A0AAU7V6S8</accession>
<dbReference type="CDD" id="cd01317">
    <property type="entry name" value="DHOase_IIa"/>
    <property type="match status" value="1"/>
</dbReference>
<dbReference type="SUPFAM" id="SSF51338">
    <property type="entry name" value="Composite domain of metallo-dependent hydrolases"/>
    <property type="match status" value="1"/>
</dbReference>
<dbReference type="PANTHER" id="PTHR43668:SF2">
    <property type="entry name" value="ALLANTOINASE"/>
    <property type="match status" value="1"/>
</dbReference>
<dbReference type="InterPro" id="IPR050138">
    <property type="entry name" value="DHOase/Allantoinase_Hydrolase"/>
</dbReference>
<dbReference type="GO" id="GO:0006221">
    <property type="term" value="P:pyrimidine nucleotide biosynthetic process"/>
    <property type="evidence" value="ECO:0007669"/>
    <property type="project" value="UniProtKB-KW"/>
</dbReference>
<evidence type="ECO:0000313" key="8">
    <source>
        <dbReference type="EMBL" id="XBW07971.1"/>
    </source>
</evidence>
<evidence type="ECO:0000256" key="3">
    <source>
        <dbReference type="ARBA" id="ARBA00010286"/>
    </source>
</evidence>
<keyword evidence="5 8" id="KW-0378">Hydrolase</keyword>
<name>A0AAU7V6S8_9ACTO</name>
<dbReference type="InterPro" id="IPR024403">
    <property type="entry name" value="DHOase_cat"/>
</dbReference>
<evidence type="ECO:0000256" key="2">
    <source>
        <dbReference type="ARBA" id="ARBA00002368"/>
    </source>
</evidence>
<sequence length="428" mass="45975">MMNVLLRGGQVFQGGSFHPLDLRVDQIGLVELGKDLSPTPDDRVVDISGKYVLPGLADIHVHLREPGFSYKETIATGTAAAARGGFTSVGAMPNVAPPPDNLPELLHQIQAYQQEALIEVFPYGCLTEGGTGTGETVDYAALEPYVIGFSDDGFGVQSTDRMREVMTQVAEVDGIVAQHIEDLEISADGYINDGEYARAHGHKGKPGAAEWTQLERDLALVAETGCRYHACHLSTARSVELVAKAKADGLPVTAETAPHYLVLSEDELEEDGRFRMNPPLRSARDRDAVAQALVDGVIDLVATDHAPHSAEEKAGGLAASANGVVGLENSLAVVYTHFVRAGRFEMERLVEVMGTAPRQRFSLGGGEIIAGEYADLIVFDPDFHEPLDPGQFLSKGKATPFAGRELYGRVDLTLCQGDPVWDPEGLFA</sequence>
<evidence type="ECO:0000256" key="5">
    <source>
        <dbReference type="ARBA" id="ARBA00022801"/>
    </source>
</evidence>
<dbReference type="AlphaFoldDB" id="A0AAU7V6S8"/>
<dbReference type="PANTHER" id="PTHR43668">
    <property type="entry name" value="ALLANTOINASE"/>
    <property type="match status" value="1"/>
</dbReference>
<reference evidence="8" key="1">
    <citation type="submission" date="2023-11" db="EMBL/GenBank/DDBJ databases">
        <title>Scrofimicrobium hongkongense sp. nov., isolated from a patient with peritonitis.</title>
        <authorList>
            <person name="Lao H.Y."/>
            <person name="Wong A.Y.P."/>
            <person name="Ng T.L."/>
            <person name="Wong R.Y.L."/>
            <person name="Yau M.C.Y."/>
            <person name="Lam J.Y.W."/>
            <person name="Siu G.K.H."/>
        </authorList>
    </citation>
    <scope>NUCLEOTIDE SEQUENCE</scope>
    <source>
        <strain evidence="8">R131</strain>
    </source>
</reference>
<dbReference type="InterPro" id="IPR011059">
    <property type="entry name" value="Metal-dep_hydrolase_composite"/>
</dbReference>
<keyword evidence="4" id="KW-0479">Metal-binding</keyword>
<dbReference type="PROSITE" id="PS00482">
    <property type="entry name" value="DIHYDROOROTASE_1"/>
    <property type="match status" value="1"/>
</dbReference>
<comment type="function">
    <text evidence="2">Catalyzes the reversible cyclization of carbamoyl aspartate to dihydroorotate.</text>
</comment>
<dbReference type="EMBL" id="CP138335">
    <property type="protein sequence ID" value="XBW07971.1"/>
    <property type="molecule type" value="Genomic_DNA"/>
</dbReference>
<dbReference type="InterPro" id="IPR004722">
    <property type="entry name" value="DHOase"/>
</dbReference>
<feature type="domain" description="Dihydroorotase catalytic" evidence="7">
    <location>
        <begin position="49"/>
        <end position="236"/>
    </location>
</feature>
<dbReference type="EC" id="3.5.2.3" evidence="8"/>
<dbReference type="PROSITE" id="PS00483">
    <property type="entry name" value="DIHYDROOROTASE_2"/>
    <property type="match status" value="1"/>
</dbReference>
<dbReference type="Pfam" id="PF12890">
    <property type="entry name" value="DHOase"/>
    <property type="match status" value="1"/>
</dbReference>
<comment type="similarity">
    <text evidence="3">Belongs to the metallo-dependent hydrolases superfamily. DHOase family. Class I DHOase subfamily.</text>
</comment>
<dbReference type="SUPFAM" id="SSF51556">
    <property type="entry name" value="Metallo-dependent hydrolases"/>
    <property type="match status" value="1"/>
</dbReference>
<dbReference type="Gene3D" id="3.20.20.140">
    <property type="entry name" value="Metal-dependent hydrolases"/>
    <property type="match status" value="1"/>
</dbReference>
<evidence type="ECO:0000259" key="7">
    <source>
        <dbReference type="Pfam" id="PF12890"/>
    </source>
</evidence>
<dbReference type="GO" id="GO:0004151">
    <property type="term" value="F:dihydroorotase activity"/>
    <property type="evidence" value="ECO:0007669"/>
    <property type="project" value="UniProtKB-EC"/>
</dbReference>
<dbReference type="GO" id="GO:0005737">
    <property type="term" value="C:cytoplasm"/>
    <property type="evidence" value="ECO:0007669"/>
    <property type="project" value="TreeGrafter"/>
</dbReference>
<dbReference type="InterPro" id="IPR032466">
    <property type="entry name" value="Metal_Hydrolase"/>
</dbReference>
<comment type="cofactor">
    <cofactor evidence="1">
        <name>Zn(2+)</name>
        <dbReference type="ChEBI" id="CHEBI:29105"/>
    </cofactor>
</comment>
<keyword evidence="6" id="KW-0665">Pyrimidine biosynthesis</keyword>
<evidence type="ECO:0000256" key="4">
    <source>
        <dbReference type="ARBA" id="ARBA00022723"/>
    </source>
</evidence>
<protein>
    <submittedName>
        <fullName evidence="8">Dihydroorotase</fullName>
        <ecNumber evidence="8">3.5.2.3</ecNumber>
    </submittedName>
</protein>
<dbReference type="KEGG" id="sapp:SAC06_10075"/>
<evidence type="ECO:0000256" key="6">
    <source>
        <dbReference type="ARBA" id="ARBA00022975"/>
    </source>
</evidence>
<dbReference type="GO" id="GO:0006145">
    <property type="term" value="P:purine nucleobase catabolic process"/>
    <property type="evidence" value="ECO:0007669"/>
    <property type="project" value="TreeGrafter"/>
</dbReference>
<evidence type="ECO:0000256" key="1">
    <source>
        <dbReference type="ARBA" id="ARBA00001947"/>
    </source>
</evidence>
<dbReference type="RefSeq" id="WP_350258171.1">
    <property type="nucleotide sequence ID" value="NZ_CP138335.1"/>
</dbReference>